<keyword evidence="3" id="KW-0285">Flavoprotein</keyword>
<dbReference type="OrthoDB" id="74360at2759"/>
<evidence type="ECO:0000256" key="3">
    <source>
        <dbReference type="ARBA" id="ARBA00022630"/>
    </source>
</evidence>
<evidence type="ECO:0000256" key="5">
    <source>
        <dbReference type="ARBA" id="ARBA00023002"/>
    </source>
</evidence>
<dbReference type="Proteomes" id="UP000452235">
    <property type="component" value="Unassembled WGS sequence"/>
</dbReference>
<keyword evidence="7" id="KW-1185">Reference proteome</keyword>
<evidence type="ECO:0000256" key="1">
    <source>
        <dbReference type="ARBA" id="ARBA00001974"/>
    </source>
</evidence>
<evidence type="ECO:0000256" key="2">
    <source>
        <dbReference type="ARBA" id="ARBA00010139"/>
    </source>
</evidence>
<gene>
    <name evidence="6" type="ORF">ATEIFO6365_0002093400</name>
</gene>
<dbReference type="InterPro" id="IPR036188">
    <property type="entry name" value="FAD/NAD-bd_sf"/>
</dbReference>
<comment type="similarity">
    <text evidence="2">Belongs to the FAD-binding monooxygenase family.</text>
</comment>
<dbReference type="PANTHER" id="PTHR42877">
    <property type="entry name" value="L-ORNITHINE N(5)-MONOOXYGENASE-RELATED"/>
    <property type="match status" value="1"/>
</dbReference>
<dbReference type="InterPro" id="IPR020946">
    <property type="entry name" value="Flavin_mOase-like"/>
</dbReference>
<evidence type="ECO:0000256" key="4">
    <source>
        <dbReference type="ARBA" id="ARBA00022827"/>
    </source>
</evidence>
<dbReference type="PANTHER" id="PTHR42877:SF11">
    <property type="entry name" value="MONOOXYGENASE, PUTATIVE (AFU_ORTHOLOGUE AFUA_6G13790)-RELATED"/>
    <property type="match status" value="1"/>
</dbReference>
<reference evidence="6 7" key="1">
    <citation type="submission" date="2020-01" db="EMBL/GenBank/DDBJ databases">
        <title>Aspergillus terreus IFO 6365 whole genome shotgun sequence.</title>
        <authorList>
            <person name="Kanamasa S."/>
            <person name="Takahashi H."/>
        </authorList>
    </citation>
    <scope>NUCLEOTIDE SEQUENCE [LARGE SCALE GENOMIC DNA]</scope>
    <source>
        <strain evidence="6 7">IFO 6365</strain>
    </source>
</reference>
<dbReference type="InterPro" id="IPR051209">
    <property type="entry name" value="FAD-bind_Monooxygenase_sf"/>
</dbReference>
<dbReference type="AlphaFoldDB" id="A0A5M3YVA2"/>
<sequence>MTVSDITNGHTPANGVAAGNLPKNWMPCSDQPAFARRKLKIICIGAGYSGLTLAHKIEHELKLSDVIELVIYEKNPQVGGTWFENTYPGVACDIPAHAYTFLFEPNPNWSHFYPPGAEIEEYIQRTVKKYKLDKDVQFNSRVKETIWDDNAGKWLVRVDQAGTIKDDEADILVNASGFLNKTNWPQIEGLSDFKGKLVHTSRWDNSYDWTDKRVAVIGNGSSGIQCVAAMQPKVAKLVNFVRNPTWVSVNFCAEKTIDGRNFAYTEEQKRQFAEDPEAHLNVNAFFYGMYKDHPIQLGLTAACKQQMADRMKGIQDPTVVSKMSELEFRPGCRRLTPGDGYLEAFANPNATMTFDPIERITERGVKTVGGDEQEFDMIVCATGFDTSFIPSWKLVGRNGAVLDERWKTDPEAFFAVQVDTMPNYFIFNGPNCPISHGSVLTQVSWTCDYILRWAKKIATEDIKSIDVKREAMDDYNVYAQEFLKRTVWSDGCRSWYKNGKRSGQVTGVYPGSILHFKDCLENIGGEHFNIEYRSKNRFYCLGNGESVHDKHGSGDLAYYM</sequence>
<dbReference type="VEuPathDB" id="FungiDB:ATEG_02658"/>
<keyword evidence="4" id="KW-0274">FAD</keyword>
<dbReference type="EMBL" id="BLJY01000002">
    <property type="protein sequence ID" value="GFF13823.1"/>
    <property type="molecule type" value="Genomic_DNA"/>
</dbReference>
<dbReference type="SUPFAM" id="SSF51905">
    <property type="entry name" value="FAD/NAD(P)-binding domain"/>
    <property type="match status" value="3"/>
</dbReference>
<dbReference type="Pfam" id="PF00743">
    <property type="entry name" value="FMO-like"/>
    <property type="match status" value="1"/>
</dbReference>
<evidence type="ECO:0000313" key="7">
    <source>
        <dbReference type="Proteomes" id="UP000452235"/>
    </source>
</evidence>
<keyword evidence="5" id="KW-0560">Oxidoreductase</keyword>
<dbReference type="Gene3D" id="3.50.50.60">
    <property type="entry name" value="FAD/NAD(P)-binding domain"/>
    <property type="match status" value="2"/>
</dbReference>
<name>A0A5M3YVA2_ASPTE</name>
<dbReference type="GO" id="GO:0050661">
    <property type="term" value="F:NADP binding"/>
    <property type="evidence" value="ECO:0007669"/>
    <property type="project" value="InterPro"/>
</dbReference>
<evidence type="ECO:0000313" key="6">
    <source>
        <dbReference type="EMBL" id="GFF13823.1"/>
    </source>
</evidence>
<dbReference type="GO" id="GO:0050660">
    <property type="term" value="F:flavin adenine dinucleotide binding"/>
    <property type="evidence" value="ECO:0007669"/>
    <property type="project" value="InterPro"/>
</dbReference>
<accession>A0A5M3YVA2</accession>
<organism evidence="6 7">
    <name type="scientific">Aspergillus terreus</name>
    <dbReference type="NCBI Taxonomy" id="33178"/>
    <lineage>
        <taxon>Eukaryota</taxon>
        <taxon>Fungi</taxon>
        <taxon>Dikarya</taxon>
        <taxon>Ascomycota</taxon>
        <taxon>Pezizomycotina</taxon>
        <taxon>Eurotiomycetes</taxon>
        <taxon>Eurotiomycetidae</taxon>
        <taxon>Eurotiales</taxon>
        <taxon>Aspergillaceae</taxon>
        <taxon>Aspergillus</taxon>
        <taxon>Aspergillus subgen. Circumdati</taxon>
    </lineage>
</organism>
<proteinExistence type="inferred from homology"/>
<comment type="cofactor">
    <cofactor evidence="1">
        <name>FAD</name>
        <dbReference type="ChEBI" id="CHEBI:57692"/>
    </cofactor>
</comment>
<comment type="caution">
    <text evidence="6">The sequence shown here is derived from an EMBL/GenBank/DDBJ whole genome shotgun (WGS) entry which is preliminary data.</text>
</comment>
<dbReference type="GO" id="GO:0004499">
    <property type="term" value="F:N,N-dimethylaniline monooxygenase activity"/>
    <property type="evidence" value="ECO:0007669"/>
    <property type="project" value="InterPro"/>
</dbReference>
<protein>
    <submittedName>
        <fullName evidence="6">Putative flavo protein</fullName>
    </submittedName>
</protein>